<evidence type="ECO:0000256" key="3">
    <source>
        <dbReference type="ARBA" id="ARBA00022448"/>
    </source>
</evidence>
<accession>A0ABR7EV66</accession>
<dbReference type="PANTHER" id="PTHR45663:SF11">
    <property type="entry name" value="GEO12009P1"/>
    <property type="match status" value="1"/>
</dbReference>
<keyword evidence="4" id="KW-0249">Electron transport</keyword>
<feature type="domain" description="Thioredoxin" evidence="9">
    <location>
        <begin position="1"/>
        <end position="101"/>
    </location>
</feature>
<evidence type="ECO:0000256" key="5">
    <source>
        <dbReference type="ARBA" id="ARBA00023157"/>
    </source>
</evidence>
<comment type="similarity">
    <text evidence="1 8">Belongs to the thioredoxin family.</text>
</comment>
<dbReference type="PROSITE" id="PS51352">
    <property type="entry name" value="THIOREDOXIN_2"/>
    <property type="match status" value="1"/>
</dbReference>
<dbReference type="RefSeq" id="WP_021860886.1">
    <property type="nucleotide sequence ID" value="NZ_JACOOY010000008.1"/>
</dbReference>
<evidence type="ECO:0000256" key="2">
    <source>
        <dbReference type="ARBA" id="ARBA00020570"/>
    </source>
</evidence>
<evidence type="ECO:0000313" key="10">
    <source>
        <dbReference type="EMBL" id="MBC5665242.1"/>
    </source>
</evidence>
<dbReference type="PROSITE" id="PS00194">
    <property type="entry name" value="THIOREDOXIN_1"/>
    <property type="match status" value="1"/>
</dbReference>
<dbReference type="SUPFAM" id="SSF52833">
    <property type="entry name" value="Thioredoxin-like"/>
    <property type="match status" value="1"/>
</dbReference>
<name>A0ABR7EV66_9FIRM</name>
<dbReference type="InterPro" id="IPR013766">
    <property type="entry name" value="Thioredoxin_domain"/>
</dbReference>
<keyword evidence="11" id="KW-1185">Reference proteome</keyword>
<evidence type="ECO:0000256" key="6">
    <source>
        <dbReference type="ARBA" id="ARBA00023284"/>
    </source>
</evidence>
<dbReference type="PRINTS" id="PR00421">
    <property type="entry name" value="THIOREDOXIN"/>
</dbReference>
<evidence type="ECO:0000313" key="11">
    <source>
        <dbReference type="Proteomes" id="UP000647235"/>
    </source>
</evidence>
<dbReference type="CDD" id="cd02947">
    <property type="entry name" value="TRX_family"/>
    <property type="match status" value="1"/>
</dbReference>
<evidence type="ECO:0000256" key="8">
    <source>
        <dbReference type="PIRNR" id="PIRNR000077"/>
    </source>
</evidence>
<dbReference type="PANTHER" id="PTHR45663">
    <property type="entry name" value="GEO12009P1"/>
    <property type="match status" value="1"/>
</dbReference>
<dbReference type="InterPro" id="IPR017937">
    <property type="entry name" value="Thioredoxin_CS"/>
</dbReference>
<dbReference type="InterPro" id="IPR036249">
    <property type="entry name" value="Thioredoxin-like_sf"/>
</dbReference>
<keyword evidence="3" id="KW-0813">Transport</keyword>
<dbReference type="Proteomes" id="UP000647235">
    <property type="component" value="Unassembled WGS sequence"/>
</dbReference>
<dbReference type="NCBIfam" id="TIGR01068">
    <property type="entry name" value="thioredoxin"/>
    <property type="match status" value="1"/>
</dbReference>
<comment type="caution">
    <text evidence="10">The sequence shown here is derived from an EMBL/GenBank/DDBJ whole genome shotgun (WGS) entry which is preliminary data.</text>
</comment>
<protein>
    <recommendedName>
        <fullName evidence="2 7">Thioredoxin</fullName>
    </recommendedName>
</protein>
<dbReference type="InterPro" id="IPR005746">
    <property type="entry name" value="Thioredoxin"/>
</dbReference>
<proteinExistence type="inferred from homology"/>
<evidence type="ECO:0000256" key="1">
    <source>
        <dbReference type="ARBA" id="ARBA00008987"/>
    </source>
</evidence>
<dbReference type="Gene3D" id="3.40.30.10">
    <property type="entry name" value="Glutaredoxin"/>
    <property type="match status" value="1"/>
</dbReference>
<evidence type="ECO:0000259" key="9">
    <source>
        <dbReference type="PROSITE" id="PS51352"/>
    </source>
</evidence>
<gene>
    <name evidence="10" type="primary">trxA</name>
    <name evidence="10" type="ORF">H8S07_08100</name>
</gene>
<reference evidence="10 11" key="1">
    <citation type="submission" date="2020-08" db="EMBL/GenBank/DDBJ databases">
        <title>Genome public.</title>
        <authorList>
            <person name="Liu C."/>
            <person name="Sun Q."/>
        </authorList>
    </citation>
    <scope>NUCLEOTIDE SEQUENCE [LARGE SCALE GENOMIC DNA]</scope>
    <source>
        <strain evidence="10 11">NSJ-36</strain>
    </source>
</reference>
<keyword evidence="6" id="KW-0676">Redox-active center</keyword>
<evidence type="ECO:0000256" key="7">
    <source>
        <dbReference type="NCBIfam" id="TIGR01068"/>
    </source>
</evidence>
<dbReference type="PIRSF" id="PIRSF000077">
    <property type="entry name" value="Thioredoxin"/>
    <property type="match status" value="1"/>
</dbReference>
<dbReference type="EMBL" id="JACOOY010000008">
    <property type="protein sequence ID" value="MBC5665242.1"/>
    <property type="molecule type" value="Genomic_DNA"/>
</dbReference>
<keyword evidence="5" id="KW-1015">Disulfide bond</keyword>
<dbReference type="Pfam" id="PF00085">
    <property type="entry name" value="Thioredoxin"/>
    <property type="match status" value="1"/>
</dbReference>
<sequence>MAVIHVTNDTFEQEVLQAKEPVLVDFWATWCGPCQMVGPIIEEIAEERTDIKVCKIDVDENPEIARQYKVFSIPMLFVFKNGEVAARTVGAQSKEAILEML</sequence>
<organism evidence="10 11">
    <name type="scientific">Dorea hominis</name>
    <dbReference type="NCBI Taxonomy" id="2763040"/>
    <lineage>
        <taxon>Bacteria</taxon>
        <taxon>Bacillati</taxon>
        <taxon>Bacillota</taxon>
        <taxon>Clostridia</taxon>
        <taxon>Lachnospirales</taxon>
        <taxon>Lachnospiraceae</taxon>
        <taxon>Dorea</taxon>
    </lineage>
</organism>
<evidence type="ECO:0000256" key="4">
    <source>
        <dbReference type="ARBA" id="ARBA00022982"/>
    </source>
</evidence>